<keyword evidence="3" id="KW-0804">Transcription</keyword>
<dbReference type="InterPro" id="IPR028082">
    <property type="entry name" value="Peripla_BP_I"/>
</dbReference>
<dbReference type="Gene3D" id="1.10.260.40">
    <property type="entry name" value="lambda repressor-like DNA-binding domains"/>
    <property type="match status" value="1"/>
</dbReference>
<dbReference type="Proteomes" id="UP000198901">
    <property type="component" value="Unassembled WGS sequence"/>
</dbReference>
<dbReference type="InterPro" id="IPR000843">
    <property type="entry name" value="HTH_LacI"/>
</dbReference>
<name>A0A1G9VM68_9BACT</name>
<keyword evidence="1" id="KW-0805">Transcription regulation</keyword>
<organism evidence="6 7">
    <name type="scientific">Siphonobacter aquaeclarae</name>
    <dbReference type="NCBI Taxonomy" id="563176"/>
    <lineage>
        <taxon>Bacteria</taxon>
        <taxon>Pseudomonadati</taxon>
        <taxon>Bacteroidota</taxon>
        <taxon>Cytophagia</taxon>
        <taxon>Cytophagales</taxon>
        <taxon>Cytophagaceae</taxon>
        <taxon>Siphonobacter</taxon>
    </lineage>
</organism>
<feature type="domain" description="HTH cro/C1-type" evidence="5">
    <location>
        <begin position="43"/>
        <end position="98"/>
    </location>
</feature>
<evidence type="ECO:0000256" key="3">
    <source>
        <dbReference type="ARBA" id="ARBA00023163"/>
    </source>
</evidence>
<evidence type="ECO:0000313" key="7">
    <source>
        <dbReference type="Proteomes" id="UP000198901"/>
    </source>
</evidence>
<evidence type="ECO:0000256" key="2">
    <source>
        <dbReference type="ARBA" id="ARBA00023125"/>
    </source>
</evidence>
<dbReference type="RefSeq" id="WP_093207516.1">
    <property type="nucleotide sequence ID" value="NZ_FNGS01000008.1"/>
</dbReference>
<dbReference type="EMBL" id="FNGS01000008">
    <property type="protein sequence ID" value="SDM73348.1"/>
    <property type="molecule type" value="Genomic_DNA"/>
</dbReference>
<gene>
    <name evidence="6" type="ORF">SAMN04488090_4167</name>
</gene>
<dbReference type="PROSITE" id="PS50943">
    <property type="entry name" value="HTH_CROC1"/>
    <property type="match status" value="1"/>
</dbReference>
<keyword evidence="7" id="KW-1185">Reference proteome</keyword>
<dbReference type="Gene3D" id="3.40.50.2300">
    <property type="match status" value="2"/>
</dbReference>
<dbReference type="SMART" id="SM00354">
    <property type="entry name" value="HTH_LACI"/>
    <property type="match status" value="1"/>
</dbReference>
<dbReference type="SUPFAM" id="SSF47413">
    <property type="entry name" value="lambda repressor-like DNA-binding domains"/>
    <property type="match status" value="1"/>
</dbReference>
<dbReference type="CDD" id="cd01392">
    <property type="entry name" value="HTH_LacI"/>
    <property type="match status" value="1"/>
</dbReference>
<dbReference type="GO" id="GO:0000976">
    <property type="term" value="F:transcription cis-regulatory region binding"/>
    <property type="evidence" value="ECO:0007669"/>
    <property type="project" value="TreeGrafter"/>
</dbReference>
<evidence type="ECO:0000259" key="5">
    <source>
        <dbReference type="PROSITE" id="PS50943"/>
    </source>
</evidence>
<evidence type="ECO:0000313" key="6">
    <source>
        <dbReference type="EMBL" id="SDM73348.1"/>
    </source>
</evidence>
<dbReference type="PANTHER" id="PTHR30146">
    <property type="entry name" value="LACI-RELATED TRANSCRIPTIONAL REPRESSOR"/>
    <property type="match status" value="1"/>
</dbReference>
<dbReference type="InterPro" id="IPR001387">
    <property type="entry name" value="Cro/C1-type_HTH"/>
</dbReference>
<dbReference type="InterPro" id="IPR046335">
    <property type="entry name" value="LacI/GalR-like_sensor"/>
</dbReference>
<dbReference type="GO" id="GO:0003700">
    <property type="term" value="F:DNA-binding transcription factor activity"/>
    <property type="evidence" value="ECO:0007669"/>
    <property type="project" value="TreeGrafter"/>
</dbReference>
<dbReference type="SUPFAM" id="SSF53822">
    <property type="entry name" value="Periplasmic binding protein-like I"/>
    <property type="match status" value="1"/>
</dbReference>
<dbReference type="Pfam" id="PF13377">
    <property type="entry name" value="Peripla_BP_3"/>
    <property type="match status" value="1"/>
</dbReference>
<dbReference type="PANTHER" id="PTHR30146:SF109">
    <property type="entry name" value="HTH-TYPE TRANSCRIPTIONAL REGULATOR GALS"/>
    <property type="match status" value="1"/>
</dbReference>
<proteinExistence type="predicted"/>
<sequence length="382" mass="42133">MIRCPKCQQVDAVTKAGIVRGKQRYFCKTCAAHFTLADTAPPAARSRHQVTIVDIARELGISKSTVSRALRGQSDIHPGTREAVMELAQQLDYQPNLLAYGLVKSQSNMVGMIVPEFRHYFFPEVIIGAQEVLQAAGYNLMICQSNESYQTEVANVKALMSSRVDGLLVSITSQTNNVEHFRALEKKGIPLVFFNRICPELDTHRVVVDDYAGAFRAVQHLIDQGYRRIAHIAGPPSLLVSRLRQQAYLDALEQAGIPFDPELLISYDLTDEKARIYARYLLDLPQPPEAIFAVNDPTAIQVILAAKARGICIPDELAVVGFSDDPISAIIEPGLTTVAQPVYEMGRTAARLFLETVGTQTAPTTRVLQTELIVRGSSSRKI</sequence>
<evidence type="ECO:0000259" key="4">
    <source>
        <dbReference type="PROSITE" id="PS50932"/>
    </source>
</evidence>
<dbReference type="Pfam" id="PF00356">
    <property type="entry name" value="LacI"/>
    <property type="match status" value="1"/>
</dbReference>
<dbReference type="InterPro" id="IPR010982">
    <property type="entry name" value="Lambda_DNA-bd_dom_sf"/>
</dbReference>
<dbReference type="PROSITE" id="PS50932">
    <property type="entry name" value="HTH_LACI_2"/>
    <property type="match status" value="1"/>
</dbReference>
<reference evidence="6 7" key="1">
    <citation type="submission" date="2016-10" db="EMBL/GenBank/DDBJ databases">
        <authorList>
            <person name="de Groot N.N."/>
        </authorList>
    </citation>
    <scope>NUCLEOTIDE SEQUENCE [LARGE SCALE GENOMIC DNA]</scope>
    <source>
        <strain evidence="6 7">DSM 21668</strain>
    </source>
</reference>
<dbReference type="OrthoDB" id="833520at2"/>
<keyword evidence="2" id="KW-0238">DNA-binding</keyword>
<dbReference type="CDD" id="cd06267">
    <property type="entry name" value="PBP1_LacI_sugar_binding-like"/>
    <property type="match status" value="1"/>
</dbReference>
<feature type="domain" description="HTH lacI-type" evidence="4">
    <location>
        <begin position="50"/>
        <end position="104"/>
    </location>
</feature>
<evidence type="ECO:0000256" key="1">
    <source>
        <dbReference type="ARBA" id="ARBA00023015"/>
    </source>
</evidence>
<protein>
    <submittedName>
        <fullName evidence="6">Transcriptional regulator, LacI family</fullName>
    </submittedName>
</protein>
<dbReference type="STRING" id="563176.SAMN04488090_4167"/>
<dbReference type="AlphaFoldDB" id="A0A1G9VM68"/>
<accession>A0A1G9VM68</accession>